<dbReference type="InterPro" id="IPR000477">
    <property type="entry name" value="RT_dom"/>
</dbReference>
<evidence type="ECO:0000256" key="14">
    <source>
        <dbReference type="ARBA" id="ARBA00039658"/>
    </source>
</evidence>
<evidence type="ECO:0000313" key="18">
    <source>
        <dbReference type="Proteomes" id="UP000018467"/>
    </source>
</evidence>
<keyword evidence="9" id="KW-0460">Magnesium</keyword>
<dbReference type="PROSITE" id="PS50878">
    <property type="entry name" value="RT_POL"/>
    <property type="match status" value="1"/>
</dbReference>
<dbReference type="PROSITE" id="PS00141">
    <property type="entry name" value="ASP_PROTEASE"/>
    <property type="match status" value="1"/>
</dbReference>
<dbReference type="Pfam" id="PF17921">
    <property type="entry name" value="Integrase_H2C2"/>
    <property type="match status" value="1"/>
</dbReference>
<keyword evidence="5" id="KW-0548">Nucleotidyltransferase</keyword>
<dbReference type="GeneTree" id="ENSGT01100000263500"/>
<dbReference type="FunFam" id="1.10.340.70:FF:000001">
    <property type="entry name" value="Retrovirus-related Pol polyprotein from transposon gypsy-like Protein"/>
    <property type="match status" value="1"/>
</dbReference>
<evidence type="ECO:0000313" key="17">
    <source>
        <dbReference type="Ensembl" id="ENSAMXP00000051728.1"/>
    </source>
</evidence>
<keyword evidence="4" id="KW-0808">Transferase</keyword>
<dbReference type="CDD" id="cd01647">
    <property type="entry name" value="RT_LTR"/>
    <property type="match status" value="1"/>
</dbReference>
<dbReference type="FunFam" id="3.30.420.10:FF:000032">
    <property type="entry name" value="Retrovirus-related Pol polyprotein from transposon 297-like Protein"/>
    <property type="match status" value="1"/>
</dbReference>
<dbReference type="InterPro" id="IPR012337">
    <property type="entry name" value="RNaseH-like_sf"/>
</dbReference>
<dbReference type="FunFam" id="3.10.20.370:FF:000001">
    <property type="entry name" value="Retrovirus-related Pol polyprotein from transposon 17.6-like protein"/>
    <property type="match status" value="1"/>
</dbReference>
<evidence type="ECO:0000256" key="8">
    <source>
        <dbReference type="ARBA" id="ARBA00022801"/>
    </source>
</evidence>
<dbReference type="CDD" id="cd09274">
    <property type="entry name" value="RNase_HI_RT_Ty3"/>
    <property type="match status" value="1"/>
</dbReference>
<dbReference type="PROSITE" id="PS50994">
    <property type="entry name" value="INTEGRASE"/>
    <property type="match status" value="1"/>
</dbReference>
<evidence type="ECO:0000256" key="1">
    <source>
        <dbReference type="ARBA" id="ARBA00010879"/>
    </source>
</evidence>
<feature type="domain" description="Integrase catalytic" evidence="16">
    <location>
        <begin position="905"/>
        <end position="1063"/>
    </location>
</feature>
<keyword evidence="12" id="KW-0695">RNA-directed DNA polymerase</keyword>
<dbReference type="InterPro" id="IPR001584">
    <property type="entry name" value="Integrase_cat-core"/>
</dbReference>
<dbReference type="FunFam" id="3.10.10.10:FF:000007">
    <property type="entry name" value="Retrovirus-related Pol polyprotein from transposon 17.6-like Protein"/>
    <property type="match status" value="1"/>
</dbReference>
<evidence type="ECO:0000256" key="6">
    <source>
        <dbReference type="ARBA" id="ARBA00022722"/>
    </source>
</evidence>
<dbReference type="InterPro" id="IPR001969">
    <property type="entry name" value="Aspartic_peptidase_AS"/>
</dbReference>
<dbReference type="InterPro" id="IPR043502">
    <property type="entry name" value="DNA/RNA_pol_sf"/>
</dbReference>
<dbReference type="Gene3D" id="3.30.70.270">
    <property type="match status" value="2"/>
</dbReference>
<proteinExistence type="inferred from homology"/>
<dbReference type="Pfam" id="PF00078">
    <property type="entry name" value="RVT_1"/>
    <property type="match status" value="1"/>
</dbReference>
<dbReference type="Gene3D" id="2.40.70.10">
    <property type="entry name" value="Acid Proteases"/>
    <property type="match status" value="1"/>
</dbReference>
<evidence type="ECO:0000256" key="10">
    <source>
        <dbReference type="ARBA" id="ARBA00022884"/>
    </source>
</evidence>
<feature type="domain" description="Reverse transcriptase" evidence="15">
    <location>
        <begin position="361"/>
        <end position="540"/>
    </location>
</feature>
<dbReference type="Gene3D" id="3.10.10.10">
    <property type="entry name" value="HIV Type 1 Reverse Transcriptase, subunit A, domain 1"/>
    <property type="match status" value="1"/>
</dbReference>
<keyword evidence="7" id="KW-0255">Endonuclease</keyword>
<keyword evidence="13" id="KW-0511">Multifunctional enzyme</keyword>
<dbReference type="Pfam" id="PF17919">
    <property type="entry name" value="RT_RNaseH_2"/>
    <property type="match status" value="1"/>
</dbReference>
<dbReference type="EC" id="3.1.26.4" evidence="2"/>
<dbReference type="Gene3D" id="3.30.420.10">
    <property type="entry name" value="Ribonuclease H-like superfamily/Ribonuclease H"/>
    <property type="match status" value="1"/>
</dbReference>
<keyword evidence="11" id="KW-0229">DNA integration</keyword>
<dbReference type="PANTHER" id="PTHR37984:SF5">
    <property type="entry name" value="PROTEIN NYNRIN-LIKE"/>
    <property type="match status" value="1"/>
</dbReference>
<dbReference type="GO" id="GO:0006508">
    <property type="term" value="P:proteolysis"/>
    <property type="evidence" value="ECO:0007669"/>
    <property type="project" value="UniProtKB-KW"/>
</dbReference>
<dbReference type="InterPro" id="IPR050951">
    <property type="entry name" value="Retrovirus_Pol_polyprotein"/>
</dbReference>
<dbReference type="InterPro" id="IPR036397">
    <property type="entry name" value="RNaseH_sf"/>
</dbReference>
<evidence type="ECO:0000259" key="16">
    <source>
        <dbReference type="PROSITE" id="PS50994"/>
    </source>
</evidence>
<evidence type="ECO:0000256" key="12">
    <source>
        <dbReference type="ARBA" id="ARBA00022918"/>
    </source>
</evidence>
<dbReference type="SUPFAM" id="SSF53098">
    <property type="entry name" value="Ribonuclease H-like"/>
    <property type="match status" value="1"/>
</dbReference>
<dbReference type="Gene3D" id="1.10.340.70">
    <property type="match status" value="1"/>
</dbReference>
<evidence type="ECO:0000256" key="9">
    <source>
        <dbReference type="ARBA" id="ARBA00022842"/>
    </source>
</evidence>
<dbReference type="GO" id="GO:0004190">
    <property type="term" value="F:aspartic-type endopeptidase activity"/>
    <property type="evidence" value="ECO:0007669"/>
    <property type="project" value="InterPro"/>
</dbReference>
<keyword evidence="6" id="KW-0540">Nuclease</keyword>
<dbReference type="PANTHER" id="PTHR37984">
    <property type="entry name" value="PROTEIN CBG26694"/>
    <property type="match status" value="1"/>
</dbReference>
<dbReference type="Pfam" id="PF00665">
    <property type="entry name" value="rve"/>
    <property type="match status" value="1"/>
</dbReference>
<evidence type="ECO:0000256" key="7">
    <source>
        <dbReference type="ARBA" id="ARBA00022759"/>
    </source>
</evidence>
<protein>
    <recommendedName>
        <fullName evidence="14">Gypsy retrotransposon integrase-like protein 1</fullName>
        <ecNumber evidence="2">3.1.26.4</ecNumber>
    </recommendedName>
</protein>
<reference evidence="17" key="3">
    <citation type="submission" date="2025-08" db="UniProtKB">
        <authorList>
            <consortium name="Ensembl"/>
        </authorList>
    </citation>
    <scope>IDENTIFICATION</scope>
</reference>
<dbReference type="Bgee" id="ENSAMXG00000037864">
    <property type="expression patterns" value="Expressed in testis and 14 other cell types or tissues"/>
</dbReference>
<evidence type="ECO:0000259" key="15">
    <source>
        <dbReference type="PROSITE" id="PS50878"/>
    </source>
</evidence>
<dbReference type="InterPro" id="IPR041588">
    <property type="entry name" value="Integrase_H2C2"/>
</dbReference>
<reference evidence="17" key="4">
    <citation type="submission" date="2025-09" db="UniProtKB">
        <authorList>
            <consortium name="Ensembl"/>
        </authorList>
    </citation>
    <scope>IDENTIFICATION</scope>
</reference>
<dbReference type="CDD" id="cd00303">
    <property type="entry name" value="retropepsin_like"/>
    <property type="match status" value="1"/>
</dbReference>
<keyword evidence="8" id="KW-0378">Hydrolase</keyword>
<sequence length="1128" mass="127316">MDEERTTQTFVGNCPVLEVLVEDVKCIGLLDTGSQVTLMQHGMLKKYFPHYQMGQAPILTLKAANGLEIPYVGYAVLNFEIAGVQIPERGVVIVRDECSSYPMIIGMNVLSACWNNLFQEQEQLRLKQHSHRDERDTWRRTFASCQRIAAQVQRDGFVGNVWSASRCRVRVPPGSEIIVWGRVRAGNNGQEYCGLVEPMPDQDAVGVARTIAKVRHGRVPVRLCNVHPYDVFIGRFQKLGKLYEVQPADVHGQCDLKLSSSSEGVVEVSVIETVPVGTGGSTFEVSQLTTHTDLTTSQQAVLSQLLHKWSSVFSQSEEDFGCTDAIQHCIPTGDALPSRERFRPLPPNMYQEMRVLLADMLDKGVISESSSPWAAPVVMVRKKDGSWRFCVDYRKLNAVTHKDAFPLPRIEETLTTLTQAEWFTTLDLASGYWQVGVHPDDQPKTAFATPLGLYHFRRMPFGLCNAPATFQRLMQHCLRGQVAEFLFVYLDDIIIHSADFSLHVQHLEQVFERLSRYGLKLRSDKCKLFRRQVKFLGHVVNKQGVHPDPEKVAAVQEWATPTTIREVRAFLGLAGYYRRFIDGFAKLARPLNSLLVGVPVNRKSSHRGINWTPECQNAFECLKSCLLQAPILAYADFSAPFIVYTDASSQGLGAVLSQMQDGRERVIAYASRSLHPSEKNDANYSSFKLELLALKWAVTEKFRDYLMGSKFMVMTDNNPVAHLQSAKLGATEQRFPCVRVPPGANVVTAELQEVTAEQDMAIGGVDWQQAQEQDEEICTVKRYVDAGIFPKVTERRALPRTVQQLLRQRSRFQSKDGLLHRLILDPCTNEPHLQIVCPKRWQKEVWERYHEATGHAGVEKTLLRIRNHFYWPQMEEKVRGFHSGCVSCGLQKGKGDPKAPLHPINVSFPLEVLALDFLSLGRSNDTYQNILVAIDMFTRYAWAIPTRDQTAQTTVKALWSHVIQTFGCPLRFHSDRGPNFESALFQQLCEVYGITRSRTTSYHPAGNGRVERMNQTLLHMLRTLEVEKQDRWPAFLPELLQAYNNTVHSATGFTPSYLMFGRVVRTPVDMSLGVEERQSRKSWSGWVQDHHQKLKWAPAADLGAAGDGAYDGGHCERVGSSHTLRASC</sequence>
<evidence type="ECO:0000256" key="3">
    <source>
        <dbReference type="ARBA" id="ARBA00022670"/>
    </source>
</evidence>
<dbReference type="InterPro" id="IPR021109">
    <property type="entry name" value="Peptidase_aspartic_dom_sf"/>
</dbReference>
<evidence type="ECO:0000256" key="2">
    <source>
        <dbReference type="ARBA" id="ARBA00012180"/>
    </source>
</evidence>
<dbReference type="SUPFAM" id="SSF56672">
    <property type="entry name" value="DNA/RNA polymerases"/>
    <property type="match status" value="1"/>
</dbReference>
<dbReference type="GO" id="GO:0003723">
    <property type="term" value="F:RNA binding"/>
    <property type="evidence" value="ECO:0007669"/>
    <property type="project" value="UniProtKB-KW"/>
</dbReference>
<organism evidence="17 18">
    <name type="scientific">Astyanax mexicanus</name>
    <name type="common">Blind cave fish</name>
    <name type="synonym">Astyanax fasciatus mexicanus</name>
    <dbReference type="NCBI Taxonomy" id="7994"/>
    <lineage>
        <taxon>Eukaryota</taxon>
        <taxon>Metazoa</taxon>
        <taxon>Chordata</taxon>
        <taxon>Craniata</taxon>
        <taxon>Vertebrata</taxon>
        <taxon>Euteleostomi</taxon>
        <taxon>Actinopterygii</taxon>
        <taxon>Neopterygii</taxon>
        <taxon>Teleostei</taxon>
        <taxon>Ostariophysi</taxon>
        <taxon>Characiformes</taxon>
        <taxon>Characoidei</taxon>
        <taxon>Acestrorhamphidae</taxon>
        <taxon>Acestrorhamphinae</taxon>
        <taxon>Astyanax</taxon>
    </lineage>
</organism>
<dbReference type="Proteomes" id="UP000018467">
    <property type="component" value="Unassembled WGS sequence"/>
</dbReference>
<dbReference type="SUPFAM" id="SSF50630">
    <property type="entry name" value="Acid proteases"/>
    <property type="match status" value="1"/>
</dbReference>
<keyword evidence="18" id="KW-1185">Reference proteome</keyword>
<dbReference type="Ensembl" id="ENSAMXT00000038088.1">
    <property type="protein sequence ID" value="ENSAMXP00000051728.1"/>
    <property type="gene ID" value="ENSAMXG00000037864.1"/>
</dbReference>
<dbReference type="GO" id="GO:0004523">
    <property type="term" value="F:RNA-DNA hybrid ribonuclease activity"/>
    <property type="evidence" value="ECO:0007669"/>
    <property type="project" value="UniProtKB-EC"/>
</dbReference>
<keyword evidence="10" id="KW-0694">RNA-binding</keyword>
<keyword evidence="3" id="KW-0645">Protease</keyword>
<name>A0A3B1KBC2_ASTMX</name>
<accession>A0A3B1KBC2</accession>
<reference evidence="18" key="1">
    <citation type="submission" date="2013-03" db="EMBL/GenBank/DDBJ databases">
        <authorList>
            <person name="Jeffery W."/>
            <person name="Warren W."/>
            <person name="Wilson R.K."/>
        </authorList>
    </citation>
    <scope>NUCLEOTIDE SEQUENCE</scope>
    <source>
        <strain evidence="18">female</strain>
    </source>
</reference>
<dbReference type="InterPro" id="IPR041577">
    <property type="entry name" value="RT_RNaseH_2"/>
</dbReference>
<dbReference type="GO" id="GO:0015074">
    <property type="term" value="P:DNA integration"/>
    <property type="evidence" value="ECO:0007669"/>
    <property type="project" value="UniProtKB-KW"/>
</dbReference>
<evidence type="ECO:0000256" key="5">
    <source>
        <dbReference type="ARBA" id="ARBA00022695"/>
    </source>
</evidence>
<evidence type="ECO:0000256" key="11">
    <source>
        <dbReference type="ARBA" id="ARBA00022908"/>
    </source>
</evidence>
<comment type="similarity">
    <text evidence="1">Belongs to the beta type-B retroviral polymerase family. HERV class-II K(HML-2) pol subfamily.</text>
</comment>
<dbReference type="InterPro" id="IPR043128">
    <property type="entry name" value="Rev_trsase/Diguanyl_cyclase"/>
</dbReference>
<reference evidence="18" key="2">
    <citation type="journal article" date="2014" name="Nat. Commun.">
        <title>The cavefish genome reveals candidate genes for eye loss.</title>
        <authorList>
            <person name="McGaugh S.E."/>
            <person name="Gross J.B."/>
            <person name="Aken B."/>
            <person name="Blin M."/>
            <person name="Borowsky R."/>
            <person name="Chalopin D."/>
            <person name="Hinaux H."/>
            <person name="Jeffery W.R."/>
            <person name="Keene A."/>
            <person name="Ma L."/>
            <person name="Minx P."/>
            <person name="Murphy D."/>
            <person name="O'Quin K.E."/>
            <person name="Retaux S."/>
            <person name="Rohner N."/>
            <person name="Searle S.M."/>
            <person name="Stahl B.A."/>
            <person name="Tabin C."/>
            <person name="Volff J.N."/>
            <person name="Yoshizawa M."/>
            <person name="Warren W.C."/>
        </authorList>
    </citation>
    <scope>NUCLEOTIDE SEQUENCE [LARGE SCALE GENOMIC DNA]</scope>
    <source>
        <strain evidence="18">female</strain>
    </source>
</reference>
<dbReference type="GO" id="GO:0003964">
    <property type="term" value="F:RNA-directed DNA polymerase activity"/>
    <property type="evidence" value="ECO:0007669"/>
    <property type="project" value="UniProtKB-KW"/>
</dbReference>
<evidence type="ECO:0000256" key="4">
    <source>
        <dbReference type="ARBA" id="ARBA00022679"/>
    </source>
</evidence>
<dbReference type="FunFam" id="3.30.70.270:FF:000020">
    <property type="entry name" value="Transposon Tf2-6 polyprotein-like Protein"/>
    <property type="match status" value="1"/>
</dbReference>
<dbReference type="InParanoid" id="A0A3B1KBC2"/>
<dbReference type="AlphaFoldDB" id="A0A3B1KBC2"/>
<evidence type="ECO:0000256" key="13">
    <source>
        <dbReference type="ARBA" id="ARBA00023268"/>
    </source>
</evidence>